<dbReference type="Pfam" id="PF11848">
    <property type="entry name" value="DUF3368"/>
    <property type="match status" value="1"/>
</dbReference>
<dbReference type="AlphaFoldDB" id="A0A2V4KQL1"/>
<dbReference type="InterPro" id="IPR029060">
    <property type="entry name" value="PIN-like_dom_sf"/>
</dbReference>
<evidence type="ECO:0000313" key="1">
    <source>
        <dbReference type="EMBL" id="PYC20254.1"/>
    </source>
</evidence>
<dbReference type="Proteomes" id="UP000248146">
    <property type="component" value="Unassembled WGS sequence"/>
</dbReference>
<gene>
    <name evidence="1" type="ORF">DMO17_18840</name>
</gene>
<reference evidence="1 2" key="1">
    <citation type="submission" date="2018-06" db="EMBL/GenBank/DDBJ databases">
        <title>Pseudomonas diversity within urban Lake Michigan freshwaters.</title>
        <authorList>
            <person name="Batrich M."/>
            <person name="Hatzopoulos T."/>
            <person name="Putonti C."/>
        </authorList>
    </citation>
    <scope>NUCLEOTIDE SEQUENCE [LARGE SCALE GENOMIC DNA]</scope>
    <source>
        <strain evidence="1 2">MB-090714</strain>
    </source>
</reference>
<protein>
    <submittedName>
        <fullName evidence="1">Nucleotide-binding protein</fullName>
    </submittedName>
</protein>
<evidence type="ECO:0000313" key="2">
    <source>
        <dbReference type="Proteomes" id="UP000248146"/>
    </source>
</evidence>
<organism evidence="1 2">
    <name type="scientific">Aquipseudomonas alcaligenes</name>
    <name type="common">Pseudomonas alcaligenes</name>
    <dbReference type="NCBI Taxonomy" id="43263"/>
    <lineage>
        <taxon>Bacteria</taxon>
        <taxon>Pseudomonadati</taxon>
        <taxon>Pseudomonadota</taxon>
        <taxon>Gammaproteobacteria</taxon>
        <taxon>Pseudomonadales</taxon>
        <taxon>Pseudomonadaceae</taxon>
        <taxon>Aquipseudomonas</taxon>
    </lineage>
</organism>
<dbReference type="RefSeq" id="WP_110684016.1">
    <property type="nucleotide sequence ID" value="NZ_QJRX01000011.1"/>
</dbReference>
<dbReference type="OrthoDB" id="7359859at2"/>
<proteinExistence type="predicted"/>
<dbReference type="SUPFAM" id="SSF88723">
    <property type="entry name" value="PIN domain-like"/>
    <property type="match status" value="1"/>
</dbReference>
<dbReference type="Gene3D" id="3.40.50.1010">
    <property type="entry name" value="5'-nuclease"/>
    <property type="match status" value="1"/>
</dbReference>
<dbReference type="EMBL" id="QJRX01000011">
    <property type="protein sequence ID" value="PYC20254.1"/>
    <property type="molecule type" value="Genomic_DNA"/>
</dbReference>
<comment type="caution">
    <text evidence="1">The sequence shown here is derived from an EMBL/GenBank/DDBJ whole genome shotgun (WGS) entry which is preliminary data.</text>
</comment>
<accession>A0A2V4KQL1</accession>
<sequence length="166" mass="18661">MSRVYISDANILIDFRNAGLLEALFELPIVLCCTDFVIRELKDISRSELERLGLRVEVIEAQGIPRLYELRMQHNNSSLADVSCYFLAQETGRPLLTGDGRLRRQAIQDGLQVHGALWLLDQLLAAEIVTHDGAADALDCMIMRGARFPLAECQARLAAWRNRPTP</sequence>
<name>A0A2V4KQL1_AQUAC</name>
<dbReference type="InterPro" id="IPR021799">
    <property type="entry name" value="PIN-like_prokaryotic"/>
</dbReference>